<evidence type="ECO:0000313" key="2">
    <source>
        <dbReference type="Proteomes" id="UP000008363"/>
    </source>
</evidence>
<proteinExistence type="predicted"/>
<reference evidence="1 2" key="1">
    <citation type="submission" date="2012-08" db="EMBL/GenBank/DDBJ databases">
        <title>Whole genome shotgun sequence of Gordonia rhizosphera NBRC 16068.</title>
        <authorList>
            <person name="Takarada H."/>
            <person name="Isaki S."/>
            <person name="Hosoyama A."/>
            <person name="Tsuchikane K."/>
            <person name="Katsumata H."/>
            <person name="Baba S."/>
            <person name="Ohji S."/>
            <person name="Yamazaki S."/>
            <person name="Fujita N."/>
        </authorList>
    </citation>
    <scope>NUCLEOTIDE SEQUENCE [LARGE SCALE GENOMIC DNA]</scope>
    <source>
        <strain evidence="1 2">NBRC 16068</strain>
    </source>
</reference>
<comment type="caution">
    <text evidence="1">The sequence shown here is derived from an EMBL/GenBank/DDBJ whole genome shotgun (WGS) entry which is preliminary data.</text>
</comment>
<keyword evidence="2" id="KW-1185">Reference proteome</keyword>
<accession>K6W8P6</accession>
<dbReference type="Pfam" id="PF08310">
    <property type="entry name" value="LGFP"/>
    <property type="match status" value="1"/>
</dbReference>
<dbReference type="STRING" id="1108045.GORHZ_084_00490"/>
<name>K6W8P6_9ACTN</name>
<evidence type="ECO:0000313" key="1">
    <source>
        <dbReference type="EMBL" id="GAB90121.1"/>
    </source>
</evidence>
<gene>
    <name evidence="1" type="ORF">GORHZ_084_00490</name>
</gene>
<dbReference type="RefSeq" id="WP_006332682.1">
    <property type="nucleotide sequence ID" value="NZ_BAHC01000084.1"/>
</dbReference>
<protein>
    <submittedName>
        <fullName evidence="1">Uncharacterized protein</fullName>
    </submittedName>
</protein>
<sequence>MRYAAMGWETGSLGLPTSDERPVEGTDNIMQTFEHGMLRWSPTGVIVDLTASRA</sequence>
<organism evidence="1 2">
    <name type="scientific">Gordonia rhizosphera NBRC 16068</name>
    <dbReference type="NCBI Taxonomy" id="1108045"/>
    <lineage>
        <taxon>Bacteria</taxon>
        <taxon>Bacillati</taxon>
        <taxon>Actinomycetota</taxon>
        <taxon>Actinomycetes</taxon>
        <taxon>Mycobacteriales</taxon>
        <taxon>Gordoniaceae</taxon>
        <taxon>Gordonia</taxon>
    </lineage>
</organism>
<dbReference type="InterPro" id="IPR013207">
    <property type="entry name" value="LGFP"/>
</dbReference>
<dbReference type="EMBL" id="BAHC01000084">
    <property type="protein sequence ID" value="GAB90121.1"/>
    <property type="molecule type" value="Genomic_DNA"/>
</dbReference>
<dbReference type="AlphaFoldDB" id="K6W8P6"/>
<dbReference type="Proteomes" id="UP000008363">
    <property type="component" value="Unassembled WGS sequence"/>
</dbReference>